<evidence type="ECO:0000313" key="1">
    <source>
        <dbReference type="EMBL" id="GBM88033.1"/>
    </source>
</evidence>
<dbReference type="EMBL" id="BGPR01003430">
    <property type="protein sequence ID" value="GBM88033.1"/>
    <property type="molecule type" value="Genomic_DNA"/>
</dbReference>
<dbReference type="Proteomes" id="UP000499080">
    <property type="component" value="Unassembled WGS sequence"/>
</dbReference>
<gene>
    <name evidence="1" type="ORF">AVEN_76950_1</name>
</gene>
<reference evidence="1 2" key="1">
    <citation type="journal article" date="2019" name="Sci. Rep.">
        <title>Orb-weaving spider Araneus ventricosus genome elucidates the spidroin gene catalogue.</title>
        <authorList>
            <person name="Kono N."/>
            <person name="Nakamura H."/>
            <person name="Ohtoshi R."/>
            <person name="Moran D.A.P."/>
            <person name="Shinohara A."/>
            <person name="Yoshida Y."/>
            <person name="Fujiwara M."/>
            <person name="Mori M."/>
            <person name="Tomita M."/>
            <person name="Arakawa K."/>
        </authorList>
    </citation>
    <scope>NUCLEOTIDE SEQUENCE [LARGE SCALE GENOMIC DNA]</scope>
</reference>
<proteinExistence type="predicted"/>
<accession>A0A4Y2JCK9</accession>
<evidence type="ECO:0000313" key="2">
    <source>
        <dbReference type="Proteomes" id="UP000499080"/>
    </source>
</evidence>
<name>A0A4Y2JCK9_ARAVE</name>
<dbReference type="AlphaFoldDB" id="A0A4Y2JCK9"/>
<sequence length="83" mass="9226">MQKLQSLLRRQGADLFSLSSPNSSLCKIADVTSHPEKHGEKDMIFNPPTGATKLTFTARTFSFLLPRPGRVESCNYLAAVSKW</sequence>
<comment type="caution">
    <text evidence="1">The sequence shown here is derived from an EMBL/GenBank/DDBJ whole genome shotgun (WGS) entry which is preliminary data.</text>
</comment>
<organism evidence="1 2">
    <name type="scientific">Araneus ventricosus</name>
    <name type="common">Orbweaver spider</name>
    <name type="synonym">Epeira ventricosa</name>
    <dbReference type="NCBI Taxonomy" id="182803"/>
    <lineage>
        <taxon>Eukaryota</taxon>
        <taxon>Metazoa</taxon>
        <taxon>Ecdysozoa</taxon>
        <taxon>Arthropoda</taxon>
        <taxon>Chelicerata</taxon>
        <taxon>Arachnida</taxon>
        <taxon>Araneae</taxon>
        <taxon>Araneomorphae</taxon>
        <taxon>Entelegynae</taxon>
        <taxon>Araneoidea</taxon>
        <taxon>Araneidae</taxon>
        <taxon>Araneus</taxon>
    </lineage>
</organism>
<keyword evidence="2" id="KW-1185">Reference proteome</keyword>
<protein>
    <submittedName>
        <fullName evidence="1">Uncharacterized protein</fullName>
    </submittedName>
</protein>